<evidence type="ECO:0000313" key="2">
    <source>
        <dbReference type="Proteomes" id="UP000679848"/>
    </source>
</evidence>
<accession>A0A810QCX7</accession>
<proteinExistence type="predicted"/>
<protein>
    <submittedName>
        <fullName evidence="1">Uncharacterized protein</fullName>
    </submittedName>
</protein>
<dbReference type="RefSeq" id="WP_213542722.1">
    <property type="nucleotide sequence ID" value="NZ_AP023420.1"/>
</dbReference>
<keyword evidence="2" id="KW-1185">Reference proteome</keyword>
<dbReference type="EMBL" id="AP023420">
    <property type="protein sequence ID" value="BCK83471.1"/>
    <property type="molecule type" value="Genomic_DNA"/>
</dbReference>
<dbReference type="KEGG" id="pfaa:MM59RIKEN_07900"/>
<organism evidence="1 2">
    <name type="scientific">Pusillibacter faecalis</name>
    <dbReference type="NCBI Taxonomy" id="2714358"/>
    <lineage>
        <taxon>Bacteria</taxon>
        <taxon>Bacillati</taxon>
        <taxon>Bacillota</taxon>
        <taxon>Clostridia</taxon>
        <taxon>Eubacteriales</taxon>
        <taxon>Oscillospiraceae</taxon>
        <taxon>Pusillibacter</taxon>
    </lineage>
</organism>
<reference evidence="1" key="1">
    <citation type="submission" date="2020-09" db="EMBL/GenBank/DDBJ databases">
        <title>New species isolated from human feces.</title>
        <authorList>
            <person name="Kitahara M."/>
            <person name="Shigeno Y."/>
            <person name="Shime M."/>
            <person name="Matsumoto Y."/>
            <person name="Nakamura S."/>
            <person name="Motooka D."/>
            <person name="Fukuoka S."/>
            <person name="Nishikawa H."/>
            <person name="Benno Y."/>
        </authorList>
    </citation>
    <scope>NUCLEOTIDE SEQUENCE</scope>
    <source>
        <strain evidence="1">MM59</strain>
    </source>
</reference>
<name>A0A810QCX7_9FIRM</name>
<gene>
    <name evidence="1" type="ORF">MM59RIKEN_07900</name>
</gene>
<dbReference type="AlphaFoldDB" id="A0A810QCX7"/>
<sequence>MFFNYEEQAKNHEPVPDGLSLFDEGGYRSLSEIYEMYQKGTITREQAIDRKKKLKARALNEIQTDNFRDNTAYEREKILRLSEQARIKARKEPTTENCLALVNTIDGILKNELQQNVILSEHGANCPCCRRFFNREHADRRPRFCEDCGAMLVW</sequence>
<evidence type="ECO:0000313" key="1">
    <source>
        <dbReference type="EMBL" id="BCK83471.1"/>
    </source>
</evidence>
<dbReference type="Proteomes" id="UP000679848">
    <property type="component" value="Chromosome"/>
</dbReference>